<evidence type="ECO:0000256" key="1">
    <source>
        <dbReference type="SAM" id="MobiDB-lite"/>
    </source>
</evidence>
<comment type="caution">
    <text evidence="2">The sequence shown here is derived from an EMBL/GenBank/DDBJ whole genome shotgun (WGS) entry which is preliminary data.</text>
</comment>
<name>A0AAE4RD64_MYCIT</name>
<evidence type="ECO:0000313" key="3">
    <source>
        <dbReference type="Proteomes" id="UP001187143"/>
    </source>
</evidence>
<feature type="region of interest" description="Disordered" evidence="1">
    <location>
        <begin position="1"/>
        <end position="24"/>
    </location>
</feature>
<organism evidence="2 3">
    <name type="scientific">Mycobacterium intracellulare</name>
    <dbReference type="NCBI Taxonomy" id="1767"/>
    <lineage>
        <taxon>Bacteria</taxon>
        <taxon>Bacillati</taxon>
        <taxon>Actinomycetota</taxon>
        <taxon>Actinomycetes</taxon>
        <taxon>Mycobacteriales</taxon>
        <taxon>Mycobacteriaceae</taxon>
        <taxon>Mycobacterium</taxon>
        <taxon>Mycobacterium avium complex (MAC)</taxon>
    </lineage>
</organism>
<feature type="compositionally biased region" description="Basic and acidic residues" evidence="1">
    <location>
        <begin position="1"/>
        <end position="16"/>
    </location>
</feature>
<protein>
    <submittedName>
        <fullName evidence="2">Uncharacterized protein</fullName>
    </submittedName>
</protein>
<dbReference type="AlphaFoldDB" id="A0AAE4RD64"/>
<evidence type="ECO:0000313" key="2">
    <source>
        <dbReference type="EMBL" id="MDV7010806.1"/>
    </source>
</evidence>
<sequence length="138" mass="16343">MKRFDVKKEDDPRYVEGESEFDDDMTDEEWRDAMGVPPMPEPYEPEEAEMQDVPVDFDRLKRALDYFTEIEQRKDRFIEENQDPAGDEPKCGYAEWDETITDFNYDLADAGEGVAYVLREFLASERYSIRDNETGEWL</sequence>
<dbReference type="Proteomes" id="UP001187143">
    <property type="component" value="Unassembled WGS sequence"/>
</dbReference>
<gene>
    <name evidence="2" type="ORF">R4F53_00595</name>
</gene>
<dbReference type="EMBL" id="JAWLLD010000001">
    <property type="protein sequence ID" value="MDV7010806.1"/>
    <property type="molecule type" value="Genomic_DNA"/>
</dbReference>
<proteinExistence type="predicted"/>
<reference evidence="2" key="1">
    <citation type="submission" date="2023-10" db="EMBL/GenBank/DDBJ databases">
        <title>Characterization and genome sequence of Mycobacterium intracellulare ABSURDO, a novel pathogenic isolate with three colony morphotypes that vary in growth and acid-fastness.</title>
        <authorList>
            <person name="Jude B.A."/>
            <person name="Robinson R.T."/>
        </authorList>
    </citation>
    <scope>NUCLEOTIDE SEQUENCE</scope>
    <source>
        <strain evidence="2">ABSURDO Component B</strain>
    </source>
</reference>
<accession>A0AAE4RD64</accession>
<dbReference type="RefSeq" id="WP_317727115.1">
    <property type="nucleotide sequence ID" value="NZ_JAWLLC010000002.1"/>
</dbReference>